<organism evidence="3 4">
    <name type="scientific">Calidris pygmaea</name>
    <name type="common">Spoon-billed sandpiper</name>
    <dbReference type="NCBI Taxonomy" id="425635"/>
    <lineage>
        <taxon>Eukaryota</taxon>
        <taxon>Metazoa</taxon>
        <taxon>Chordata</taxon>
        <taxon>Craniata</taxon>
        <taxon>Vertebrata</taxon>
        <taxon>Euteleostomi</taxon>
        <taxon>Archelosauria</taxon>
        <taxon>Archosauria</taxon>
        <taxon>Dinosauria</taxon>
        <taxon>Saurischia</taxon>
        <taxon>Theropoda</taxon>
        <taxon>Coelurosauria</taxon>
        <taxon>Aves</taxon>
        <taxon>Neognathae</taxon>
        <taxon>Neoaves</taxon>
        <taxon>Charadriiformes</taxon>
        <taxon>Scolopacidae</taxon>
        <taxon>Calidris</taxon>
    </lineage>
</organism>
<dbReference type="SUPFAM" id="SSF48464">
    <property type="entry name" value="ENTH/VHS domain"/>
    <property type="match status" value="1"/>
</dbReference>
<dbReference type="SMART" id="SM00582">
    <property type="entry name" value="RPR"/>
    <property type="match status" value="1"/>
</dbReference>
<dbReference type="InterPro" id="IPR008942">
    <property type="entry name" value="ENTH_VHS"/>
</dbReference>
<dbReference type="Pfam" id="PF04818">
    <property type="entry name" value="CID"/>
    <property type="match status" value="1"/>
</dbReference>
<evidence type="ECO:0000313" key="4">
    <source>
        <dbReference type="Proteomes" id="UP000694419"/>
    </source>
</evidence>
<evidence type="ECO:0000256" key="1">
    <source>
        <dbReference type="ARBA" id="ARBA00022884"/>
    </source>
</evidence>
<dbReference type="Gene3D" id="1.25.40.90">
    <property type="match status" value="1"/>
</dbReference>
<dbReference type="Proteomes" id="UP000694419">
    <property type="component" value="Unplaced"/>
</dbReference>
<dbReference type="FunFam" id="1.25.40.90:FF:000004">
    <property type="entry name" value="splicing factor, arginine/serine-rich 15"/>
    <property type="match status" value="1"/>
</dbReference>
<keyword evidence="4" id="KW-1185">Reference proteome</keyword>
<dbReference type="Ensembl" id="ENSCPGT00000030272.1">
    <property type="protein sequence ID" value="ENSCPGP00000027725.1"/>
    <property type="gene ID" value="ENSCPGG00000019129.1"/>
</dbReference>
<dbReference type="InterPro" id="IPR006569">
    <property type="entry name" value="CID_dom"/>
</dbReference>
<dbReference type="PROSITE" id="PS51391">
    <property type="entry name" value="CID"/>
    <property type="match status" value="1"/>
</dbReference>
<dbReference type="GO" id="GO:0005634">
    <property type="term" value="C:nucleus"/>
    <property type="evidence" value="ECO:0007669"/>
    <property type="project" value="TreeGrafter"/>
</dbReference>
<proteinExistence type="predicted"/>
<dbReference type="InterPro" id="IPR051485">
    <property type="entry name" value="SR-CTD_assoc_factor"/>
</dbReference>
<dbReference type="AlphaFoldDB" id="A0A8C3KS67"/>
<sequence>MCALYSLNDYKPPISKAKMTQITKAAIKAIKFYKHVVQSVEKFIQKCKPEYKVPGLYVIDSIVRQSRHQFGQEKDVFAPRFSNNIISTFQNLYRCPGDDKSKIVRVLNLWQKNNVFKSEIIQPLLDMAAGIPPPVVTPVFASPVSSRLTHVSE</sequence>
<protein>
    <recommendedName>
        <fullName evidence="2">CID domain-containing protein</fullName>
    </recommendedName>
</protein>
<evidence type="ECO:0000313" key="3">
    <source>
        <dbReference type="Ensembl" id="ENSCPGP00000027725.1"/>
    </source>
</evidence>
<reference evidence="3" key="2">
    <citation type="submission" date="2025-09" db="UniProtKB">
        <authorList>
            <consortium name="Ensembl"/>
        </authorList>
    </citation>
    <scope>IDENTIFICATION</scope>
</reference>
<keyword evidence="1" id="KW-0694">RNA-binding</keyword>
<feature type="domain" description="CID" evidence="2">
    <location>
        <begin position="1"/>
        <end position="132"/>
    </location>
</feature>
<evidence type="ECO:0000259" key="2">
    <source>
        <dbReference type="PROSITE" id="PS51391"/>
    </source>
</evidence>
<accession>A0A8C3KS67</accession>
<dbReference type="PANTHER" id="PTHR23140">
    <property type="entry name" value="RNA PROCESSING PROTEIN LD23810P"/>
    <property type="match status" value="1"/>
</dbReference>
<dbReference type="GO" id="GO:0003723">
    <property type="term" value="F:RNA binding"/>
    <property type="evidence" value="ECO:0007669"/>
    <property type="project" value="UniProtKB-KW"/>
</dbReference>
<dbReference type="CDD" id="cd17004">
    <property type="entry name" value="CID_SCAF8"/>
    <property type="match status" value="1"/>
</dbReference>
<reference evidence="3" key="1">
    <citation type="submission" date="2025-08" db="UniProtKB">
        <authorList>
            <consortium name="Ensembl"/>
        </authorList>
    </citation>
    <scope>IDENTIFICATION</scope>
</reference>
<dbReference type="PANTHER" id="PTHR23140:SF1">
    <property type="entry name" value="SR-RELATED CTD ASSOCIATED FACTOR 8"/>
    <property type="match status" value="1"/>
</dbReference>
<name>A0A8C3KS67_9CHAR</name>